<dbReference type="GeneID" id="26739474"/>
<keyword evidence="5" id="KW-1185">Reference proteome</keyword>
<evidence type="ECO:0000313" key="3">
    <source>
        <dbReference type="EMBL" id="CEL24866.1"/>
    </source>
</evidence>
<protein>
    <submittedName>
        <fullName evidence="2">Uncharacterized protein</fullName>
    </submittedName>
</protein>
<gene>
    <name evidence="2" type="ORF">BRM9_1116</name>
    <name evidence="3" type="ORF">MB9_1228</name>
</gene>
<sequence>MAGNYLLRTLFGFLLKHRVLSIGTKYYPTNETETEYVEMVNYTRTMLLEVEKANITTENIFQNLLKEVGRGNIPENRRFVEIKPAENDVNEYALLSNIIMGSDRYLYVEVFGGNQRIIDQFVQFIKKQNGTIVERSNTEIVSRLLSKNDAIRVGIELIKMGMEVGIDVRAAVGMTGAASIERSINLNKQIGQTSGVGFTKLGGEFAIVFSSKISKLAGAPAVYDNYLFIDAFDSTQFIEEQGRDRLVEIMNEIKDFIEKDCKGKIEGYREGGDDLIANLPTKDAALRAGIDSSWHALNNGARLRVGIGKSRREAGERAQMADDIKLWNNSPVMVFDLADGIYAYYIPSEFNRAIIEFLQEKSGRVVLIFVFVFLVTLIGWNVGYWEFGLVAIALALLYALTA</sequence>
<feature type="transmembrane region" description="Helical" evidence="1">
    <location>
        <begin position="362"/>
        <end position="378"/>
    </location>
</feature>
<dbReference type="EMBL" id="CP006933">
    <property type="protein sequence ID" value="AIS31932.1"/>
    <property type="molecule type" value="Genomic_DNA"/>
</dbReference>
<keyword evidence="1" id="KW-0472">Membrane</keyword>
<reference evidence="2" key="1">
    <citation type="submission" date="2013-12" db="EMBL/GenBank/DDBJ databases">
        <title>The complete genome sequence of Methanobacterium sp. BRM9.</title>
        <authorList>
            <consortium name="Pastoral Greenhouse Gas Research Consortium"/>
            <person name="Kelly W.J."/>
            <person name="Leahy S.C."/>
            <person name="Perry R."/>
            <person name="Li D."/>
            <person name="Altermann E."/>
            <person name="Lambie S.C."/>
            <person name="Attwood G.T."/>
        </authorList>
    </citation>
    <scope>NUCLEOTIDE SEQUENCE [LARGE SCALE GENOMIC DNA]</scope>
    <source>
        <strain evidence="2">BRM9</strain>
    </source>
</reference>
<evidence type="ECO:0000256" key="1">
    <source>
        <dbReference type="SAM" id="Phobius"/>
    </source>
</evidence>
<reference evidence="3" key="2">
    <citation type="submission" date="2014-09" db="EMBL/GenBank/DDBJ databases">
        <authorList>
            <person name="Bishop-Lilly K.A."/>
            <person name="Broomall S.M."/>
            <person name="Chain P.S."/>
            <person name="Chertkov O."/>
            <person name="Coyne S.R."/>
            <person name="Daligault H.E."/>
            <person name="Davenport K.W."/>
            <person name="Erkkila T."/>
            <person name="Frey K.G."/>
            <person name="Gibbons H.S."/>
            <person name="Gu W."/>
            <person name="Jaissle J."/>
            <person name="Johnson S.L."/>
            <person name="Koroleva G.I."/>
            <person name="Ladner J.T."/>
            <person name="Lo C.-C."/>
            <person name="Minogue T.D."/>
            <person name="Munk C."/>
            <person name="Palacios G.F."/>
            <person name="Redden C.L."/>
            <person name="Rosenzweig C.N."/>
            <person name="Scholz M.B."/>
            <person name="Teshima H."/>
            <person name="Xu Y."/>
        </authorList>
    </citation>
    <scope>NUCLEOTIDE SEQUENCE</scope>
    <source>
        <strain evidence="3">Mb9</strain>
    </source>
</reference>
<dbReference type="AlphaFoldDB" id="A0A089ZD70"/>
<evidence type="ECO:0000313" key="2">
    <source>
        <dbReference type="EMBL" id="AIS31932.1"/>
    </source>
</evidence>
<dbReference type="RefSeq" id="WP_048085094.1">
    <property type="nucleotide sequence ID" value="NZ_CP006933.1"/>
</dbReference>
<organism evidence="2 4">
    <name type="scientific">Methanobacterium formicicum</name>
    <dbReference type="NCBI Taxonomy" id="2162"/>
    <lineage>
        <taxon>Archaea</taxon>
        <taxon>Methanobacteriati</taxon>
        <taxon>Methanobacteriota</taxon>
        <taxon>Methanomada group</taxon>
        <taxon>Methanobacteria</taxon>
        <taxon>Methanobacteriales</taxon>
        <taxon>Methanobacteriaceae</taxon>
        <taxon>Methanobacterium</taxon>
    </lineage>
</organism>
<keyword evidence="1" id="KW-1133">Transmembrane helix</keyword>
<dbReference type="Proteomes" id="UP000062768">
    <property type="component" value="Chromosome I"/>
</dbReference>
<proteinExistence type="predicted"/>
<name>A0A089ZD70_METFO</name>
<dbReference type="Proteomes" id="UP000029661">
    <property type="component" value="Chromosome"/>
</dbReference>
<evidence type="ECO:0000313" key="5">
    <source>
        <dbReference type="Proteomes" id="UP000062768"/>
    </source>
</evidence>
<dbReference type="OrthoDB" id="81196at2157"/>
<dbReference type="PATRIC" id="fig|2162.10.peg.1285"/>
<dbReference type="KEGG" id="mfc:BRM9_1116"/>
<evidence type="ECO:0000313" key="4">
    <source>
        <dbReference type="Proteomes" id="UP000029661"/>
    </source>
</evidence>
<dbReference type="EMBL" id="LN734822">
    <property type="protein sequence ID" value="CEL24866.1"/>
    <property type="molecule type" value="Genomic_DNA"/>
</dbReference>
<keyword evidence="1" id="KW-0812">Transmembrane</keyword>
<dbReference type="STRING" id="2162.BRM9_1116"/>
<accession>A0A089ZD70</accession>